<gene>
    <name evidence="2" type="ORF">QYE76_035471</name>
</gene>
<evidence type="ECO:0000259" key="1">
    <source>
        <dbReference type="Pfam" id="PF07727"/>
    </source>
</evidence>
<protein>
    <recommendedName>
        <fullName evidence="1">Reverse transcriptase Ty1/copia-type domain-containing protein</fullName>
    </recommendedName>
</protein>
<dbReference type="EMBL" id="JAUUTY010000007">
    <property type="protein sequence ID" value="KAK1611798.1"/>
    <property type="molecule type" value="Genomic_DNA"/>
</dbReference>
<keyword evidence="3" id="KW-1185">Reference proteome</keyword>
<dbReference type="AlphaFoldDB" id="A0AAD8QZA2"/>
<dbReference type="Pfam" id="PF07727">
    <property type="entry name" value="RVT_2"/>
    <property type="match status" value="1"/>
</dbReference>
<sequence>MDACSPPPHANIITGKWVFKNKFHPDGTLDRHKVRWVICGFRQRAGVDFTDTFAPVIKPGTIRTVLQLAVSRAWLMTRKAHARGEPQVEGVMRTAASFPQ</sequence>
<organism evidence="2 3">
    <name type="scientific">Lolium multiflorum</name>
    <name type="common">Italian ryegrass</name>
    <name type="synonym">Lolium perenne subsp. multiflorum</name>
    <dbReference type="NCBI Taxonomy" id="4521"/>
    <lineage>
        <taxon>Eukaryota</taxon>
        <taxon>Viridiplantae</taxon>
        <taxon>Streptophyta</taxon>
        <taxon>Embryophyta</taxon>
        <taxon>Tracheophyta</taxon>
        <taxon>Spermatophyta</taxon>
        <taxon>Magnoliopsida</taxon>
        <taxon>Liliopsida</taxon>
        <taxon>Poales</taxon>
        <taxon>Poaceae</taxon>
        <taxon>BOP clade</taxon>
        <taxon>Pooideae</taxon>
        <taxon>Poodae</taxon>
        <taxon>Poeae</taxon>
        <taxon>Poeae Chloroplast Group 2 (Poeae type)</taxon>
        <taxon>Loliodinae</taxon>
        <taxon>Loliinae</taxon>
        <taxon>Lolium</taxon>
    </lineage>
</organism>
<reference evidence="2" key="1">
    <citation type="submission" date="2023-07" db="EMBL/GenBank/DDBJ databases">
        <title>A chromosome-level genome assembly of Lolium multiflorum.</title>
        <authorList>
            <person name="Chen Y."/>
            <person name="Copetti D."/>
            <person name="Kolliker R."/>
            <person name="Studer B."/>
        </authorList>
    </citation>
    <scope>NUCLEOTIDE SEQUENCE</scope>
    <source>
        <strain evidence="2">02402/16</strain>
        <tissue evidence="2">Leaf</tissue>
    </source>
</reference>
<feature type="domain" description="Reverse transcriptase Ty1/copia-type" evidence="1">
    <location>
        <begin position="7"/>
        <end position="76"/>
    </location>
</feature>
<evidence type="ECO:0000313" key="3">
    <source>
        <dbReference type="Proteomes" id="UP001231189"/>
    </source>
</evidence>
<dbReference type="InterPro" id="IPR013103">
    <property type="entry name" value="RVT_2"/>
</dbReference>
<name>A0AAD8QZA2_LOLMU</name>
<dbReference type="Proteomes" id="UP001231189">
    <property type="component" value="Unassembled WGS sequence"/>
</dbReference>
<accession>A0AAD8QZA2</accession>
<proteinExistence type="predicted"/>
<evidence type="ECO:0000313" key="2">
    <source>
        <dbReference type="EMBL" id="KAK1611798.1"/>
    </source>
</evidence>
<comment type="caution">
    <text evidence="2">The sequence shown here is derived from an EMBL/GenBank/DDBJ whole genome shotgun (WGS) entry which is preliminary data.</text>
</comment>